<evidence type="ECO:0000256" key="3">
    <source>
        <dbReference type="ARBA" id="ARBA00035310"/>
    </source>
</evidence>
<dbReference type="GO" id="GO:0005737">
    <property type="term" value="C:cytoplasm"/>
    <property type="evidence" value="ECO:0007669"/>
    <property type="project" value="UniProtKB-ARBA"/>
</dbReference>
<feature type="non-terminal residue" evidence="5">
    <location>
        <position position="1"/>
    </location>
</feature>
<feature type="region of interest" description="Disordered" evidence="4">
    <location>
        <begin position="102"/>
        <end position="147"/>
    </location>
</feature>
<feature type="compositionally biased region" description="Basic and acidic residues" evidence="4">
    <location>
        <begin position="123"/>
        <end position="132"/>
    </location>
</feature>
<dbReference type="AlphaFoldDB" id="A0A0G1VNB2"/>
<dbReference type="GO" id="GO:0006412">
    <property type="term" value="P:translation"/>
    <property type="evidence" value="ECO:0007669"/>
    <property type="project" value="InterPro"/>
</dbReference>
<gene>
    <name evidence="5" type="ORF">UY39_C0008G0008</name>
</gene>
<name>A0A0G1VNB2_9BACT</name>
<dbReference type="NCBIfam" id="TIGR00002">
    <property type="entry name" value="S16"/>
    <property type="match status" value="1"/>
</dbReference>
<sequence length="147" mass="15945">GMLKIRMQRTGRINMPTFRIVVVEHTASPKAGNFVEKVGTYNPKSKERVLNAERIKYWMSVGAKPSDTVHNMLISLGVIEGKKINVLPAYKEPIKEGVVAETTPATGVSAEEKQEAASAPEESQPKASEHEAVAPAESSTEETAKAE</sequence>
<dbReference type="PANTHER" id="PTHR12919:SF20">
    <property type="entry name" value="SMALL RIBOSOMAL SUBUNIT PROTEIN BS16M"/>
    <property type="match status" value="1"/>
</dbReference>
<dbReference type="GO" id="GO:0015935">
    <property type="term" value="C:small ribosomal subunit"/>
    <property type="evidence" value="ECO:0007669"/>
    <property type="project" value="TreeGrafter"/>
</dbReference>
<accession>A0A0G1VNB2</accession>
<evidence type="ECO:0000313" key="5">
    <source>
        <dbReference type="EMBL" id="KKW07765.1"/>
    </source>
</evidence>
<evidence type="ECO:0000256" key="1">
    <source>
        <dbReference type="ARBA" id="ARBA00022980"/>
    </source>
</evidence>
<evidence type="ECO:0000313" key="6">
    <source>
        <dbReference type="Proteomes" id="UP000034589"/>
    </source>
</evidence>
<comment type="caution">
    <text evidence="5">The sequence shown here is derived from an EMBL/GenBank/DDBJ whole genome shotgun (WGS) entry which is preliminary data.</text>
</comment>
<proteinExistence type="inferred from homology"/>
<reference evidence="5 6" key="1">
    <citation type="journal article" date="2015" name="Nature">
        <title>rRNA introns, odd ribosomes, and small enigmatic genomes across a large radiation of phyla.</title>
        <authorList>
            <person name="Brown C.T."/>
            <person name="Hug L.A."/>
            <person name="Thomas B.C."/>
            <person name="Sharon I."/>
            <person name="Castelle C.J."/>
            <person name="Singh A."/>
            <person name="Wilkins M.J."/>
            <person name="Williams K.H."/>
            <person name="Banfield J.F."/>
        </authorList>
    </citation>
    <scope>NUCLEOTIDE SEQUENCE [LARGE SCALE GENOMIC DNA]</scope>
</reference>
<organism evidence="5 6">
    <name type="scientific">Candidatus Kaiserbacteria bacterium GW2011_GWC2_49_12</name>
    <dbReference type="NCBI Taxonomy" id="1618675"/>
    <lineage>
        <taxon>Bacteria</taxon>
        <taxon>Candidatus Kaiseribacteriota</taxon>
    </lineage>
</organism>
<dbReference type="InterPro" id="IPR023803">
    <property type="entry name" value="Ribosomal_bS16_dom_sf"/>
</dbReference>
<keyword evidence="2" id="KW-0687">Ribonucleoprotein</keyword>
<protein>
    <recommendedName>
        <fullName evidence="3">30S ribosomal protein S16</fullName>
    </recommendedName>
</protein>
<dbReference type="Proteomes" id="UP000034589">
    <property type="component" value="Unassembled WGS sequence"/>
</dbReference>
<evidence type="ECO:0000256" key="4">
    <source>
        <dbReference type="SAM" id="MobiDB-lite"/>
    </source>
</evidence>
<dbReference type="Pfam" id="PF00886">
    <property type="entry name" value="Ribosomal_S16"/>
    <property type="match status" value="1"/>
</dbReference>
<dbReference type="SUPFAM" id="SSF54565">
    <property type="entry name" value="Ribosomal protein S16"/>
    <property type="match status" value="1"/>
</dbReference>
<evidence type="ECO:0000256" key="2">
    <source>
        <dbReference type="ARBA" id="ARBA00023274"/>
    </source>
</evidence>
<dbReference type="HAMAP" id="MF_00385">
    <property type="entry name" value="Ribosomal_bS16"/>
    <property type="match status" value="1"/>
</dbReference>
<keyword evidence="1 5" id="KW-0689">Ribosomal protein</keyword>
<dbReference type="Gene3D" id="3.30.1320.10">
    <property type="match status" value="1"/>
</dbReference>
<dbReference type="PANTHER" id="PTHR12919">
    <property type="entry name" value="30S RIBOSOMAL PROTEIN S16"/>
    <property type="match status" value="1"/>
</dbReference>
<dbReference type="EMBL" id="LCPV01000008">
    <property type="protein sequence ID" value="KKW07765.1"/>
    <property type="molecule type" value="Genomic_DNA"/>
</dbReference>
<dbReference type="InterPro" id="IPR000307">
    <property type="entry name" value="Ribosomal_bS16"/>
</dbReference>
<dbReference type="GO" id="GO:0003735">
    <property type="term" value="F:structural constituent of ribosome"/>
    <property type="evidence" value="ECO:0007669"/>
    <property type="project" value="InterPro"/>
</dbReference>